<keyword evidence="1" id="KW-0808">Transferase</keyword>
<dbReference type="Gene3D" id="3.40.630.30">
    <property type="match status" value="1"/>
</dbReference>
<evidence type="ECO:0000313" key="5">
    <source>
        <dbReference type="Proteomes" id="UP001161388"/>
    </source>
</evidence>
<accession>A0ABQ5VE36</accession>
<sequence>MRIRDAVATDAPEISTFLKELTAAGKRKSPDDVGFVLAHYIESTQKIKCSVAEDQGVVLGFQSLQHAAGDTTSGNGSGWAVIGTHIRPSAARRGVGRALFAASQSAAESADVTDIEATIAADNPEALAYYDAMGFKTYKTTENQVCKRFSVP</sequence>
<name>A0ABQ5VE36_9RHOB</name>
<dbReference type="EMBL" id="BSNL01000001">
    <property type="protein sequence ID" value="GLQ25377.1"/>
    <property type="molecule type" value="Genomic_DNA"/>
</dbReference>
<organism evidence="4 5">
    <name type="scientific">Sulfitobacter pacificus</name>
    <dbReference type="NCBI Taxonomy" id="1499314"/>
    <lineage>
        <taxon>Bacteria</taxon>
        <taxon>Pseudomonadati</taxon>
        <taxon>Pseudomonadota</taxon>
        <taxon>Alphaproteobacteria</taxon>
        <taxon>Rhodobacterales</taxon>
        <taxon>Roseobacteraceae</taxon>
        <taxon>Sulfitobacter</taxon>
    </lineage>
</organism>
<evidence type="ECO:0000259" key="3">
    <source>
        <dbReference type="PROSITE" id="PS51186"/>
    </source>
</evidence>
<protein>
    <submittedName>
        <fullName evidence="4">N-acetyltransferase</fullName>
    </submittedName>
</protein>
<keyword evidence="5" id="KW-1185">Reference proteome</keyword>
<evidence type="ECO:0000256" key="1">
    <source>
        <dbReference type="ARBA" id="ARBA00022679"/>
    </source>
</evidence>
<dbReference type="SUPFAM" id="SSF55729">
    <property type="entry name" value="Acyl-CoA N-acyltransferases (Nat)"/>
    <property type="match status" value="1"/>
</dbReference>
<dbReference type="RefSeq" id="WP_284369638.1">
    <property type="nucleotide sequence ID" value="NZ_BSNL01000001.1"/>
</dbReference>
<dbReference type="InterPro" id="IPR000182">
    <property type="entry name" value="GNAT_dom"/>
</dbReference>
<dbReference type="Pfam" id="PF00583">
    <property type="entry name" value="Acetyltransf_1"/>
    <property type="match status" value="1"/>
</dbReference>
<dbReference type="PANTHER" id="PTHR43877:SF1">
    <property type="entry name" value="ACETYLTRANSFERASE"/>
    <property type="match status" value="1"/>
</dbReference>
<evidence type="ECO:0000256" key="2">
    <source>
        <dbReference type="ARBA" id="ARBA00023315"/>
    </source>
</evidence>
<comment type="caution">
    <text evidence="4">The sequence shown here is derived from an EMBL/GenBank/DDBJ whole genome shotgun (WGS) entry which is preliminary data.</text>
</comment>
<dbReference type="InterPro" id="IPR016181">
    <property type="entry name" value="Acyl_CoA_acyltransferase"/>
</dbReference>
<reference evidence="4" key="2">
    <citation type="submission" date="2023-01" db="EMBL/GenBank/DDBJ databases">
        <title>Draft genome sequence of Sulfitobacter pacificus strain NBRC 109915.</title>
        <authorList>
            <person name="Sun Q."/>
            <person name="Mori K."/>
        </authorList>
    </citation>
    <scope>NUCLEOTIDE SEQUENCE</scope>
    <source>
        <strain evidence="4">NBRC 109915</strain>
    </source>
</reference>
<dbReference type="PROSITE" id="PS51186">
    <property type="entry name" value="GNAT"/>
    <property type="match status" value="1"/>
</dbReference>
<proteinExistence type="predicted"/>
<dbReference type="Proteomes" id="UP001161388">
    <property type="component" value="Unassembled WGS sequence"/>
</dbReference>
<gene>
    <name evidence="4" type="ORF">GCM10007927_01800</name>
</gene>
<dbReference type="InterPro" id="IPR050832">
    <property type="entry name" value="Bact_Acetyltransf"/>
</dbReference>
<reference evidence="4" key="1">
    <citation type="journal article" date="2014" name="Int. J. Syst. Evol. Microbiol.">
        <title>Complete genome of a new Firmicutes species belonging to the dominant human colonic microbiota ('Ruminococcus bicirculans') reveals two chromosomes and a selective capacity to utilize plant glucans.</title>
        <authorList>
            <consortium name="NISC Comparative Sequencing Program"/>
            <person name="Wegmann U."/>
            <person name="Louis P."/>
            <person name="Goesmann A."/>
            <person name="Henrissat B."/>
            <person name="Duncan S.H."/>
            <person name="Flint H.J."/>
        </authorList>
    </citation>
    <scope>NUCLEOTIDE SEQUENCE</scope>
    <source>
        <strain evidence="4">NBRC 109915</strain>
    </source>
</reference>
<feature type="domain" description="N-acetyltransferase" evidence="3">
    <location>
        <begin position="1"/>
        <end position="152"/>
    </location>
</feature>
<evidence type="ECO:0000313" key="4">
    <source>
        <dbReference type="EMBL" id="GLQ25377.1"/>
    </source>
</evidence>
<dbReference type="PANTHER" id="PTHR43877">
    <property type="entry name" value="AMINOALKYLPHOSPHONATE N-ACETYLTRANSFERASE-RELATED-RELATED"/>
    <property type="match status" value="1"/>
</dbReference>
<keyword evidence="2" id="KW-0012">Acyltransferase</keyword>